<dbReference type="RefSeq" id="XP_062707801.1">
    <property type="nucleotide sequence ID" value="XM_062851817.1"/>
</dbReference>
<dbReference type="EC" id="2.7.7.49" evidence="1"/>
<protein>
    <recommendedName>
        <fullName evidence="1">RNA-directed DNA polymerase</fullName>
        <ecNumber evidence="1">2.7.7.49</ecNumber>
    </recommendedName>
</protein>
<dbReference type="Gene3D" id="1.10.340.70">
    <property type="match status" value="1"/>
</dbReference>
<organism evidence="4 5">
    <name type="scientific">Aedes albopictus</name>
    <name type="common">Asian tiger mosquito</name>
    <name type="synonym">Stegomyia albopicta</name>
    <dbReference type="NCBI Taxonomy" id="7160"/>
    <lineage>
        <taxon>Eukaryota</taxon>
        <taxon>Metazoa</taxon>
        <taxon>Ecdysozoa</taxon>
        <taxon>Arthropoda</taxon>
        <taxon>Hexapoda</taxon>
        <taxon>Insecta</taxon>
        <taxon>Pterygota</taxon>
        <taxon>Neoptera</taxon>
        <taxon>Endopterygota</taxon>
        <taxon>Diptera</taxon>
        <taxon>Nematocera</taxon>
        <taxon>Culicoidea</taxon>
        <taxon>Culicidae</taxon>
        <taxon>Culicinae</taxon>
        <taxon>Aedini</taxon>
        <taxon>Aedes</taxon>
        <taxon>Stegomyia</taxon>
    </lineage>
</organism>
<dbReference type="SUPFAM" id="SSF53098">
    <property type="entry name" value="Ribonuclease H-like"/>
    <property type="match status" value="1"/>
</dbReference>
<reference evidence="5" key="1">
    <citation type="journal article" date="2015" name="Proc. Natl. Acad. Sci. U.S.A.">
        <title>Genome sequence of the Asian Tiger mosquito, Aedes albopictus, reveals insights into its biology, genetics, and evolution.</title>
        <authorList>
            <person name="Chen X.G."/>
            <person name="Jiang X."/>
            <person name="Gu J."/>
            <person name="Xu M."/>
            <person name="Wu Y."/>
            <person name="Deng Y."/>
            <person name="Zhang C."/>
            <person name="Bonizzoni M."/>
            <person name="Dermauw W."/>
            <person name="Vontas J."/>
            <person name="Armbruster P."/>
            <person name="Huang X."/>
            <person name="Yang Y."/>
            <person name="Zhang H."/>
            <person name="He W."/>
            <person name="Peng H."/>
            <person name="Liu Y."/>
            <person name="Wu K."/>
            <person name="Chen J."/>
            <person name="Lirakis M."/>
            <person name="Topalis P."/>
            <person name="Van Leeuwen T."/>
            <person name="Hall A.B."/>
            <person name="Jiang X."/>
            <person name="Thorpe C."/>
            <person name="Mueller R.L."/>
            <person name="Sun C."/>
            <person name="Waterhouse R.M."/>
            <person name="Yan G."/>
            <person name="Tu Z.J."/>
            <person name="Fang X."/>
            <person name="James A.A."/>
        </authorList>
    </citation>
    <scope>NUCLEOTIDE SEQUENCE [LARGE SCALE GENOMIC DNA]</scope>
    <source>
        <strain evidence="5">Foshan</strain>
    </source>
</reference>
<evidence type="ECO:0000313" key="5">
    <source>
        <dbReference type="Proteomes" id="UP000069940"/>
    </source>
</evidence>
<dbReference type="EnsemblMetazoa" id="AALFPA23_016628.R24274">
    <property type="protein sequence ID" value="AALFPA23_016628.P24274"/>
    <property type="gene ID" value="AALFPA23_016628"/>
</dbReference>
<name>A0ABM1ZAK3_AEDAL</name>
<dbReference type="InterPro" id="IPR012337">
    <property type="entry name" value="RNaseH-like_sf"/>
</dbReference>
<evidence type="ECO:0000256" key="1">
    <source>
        <dbReference type="ARBA" id="ARBA00012493"/>
    </source>
</evidence>
<proteinExistence type="predicted"/>
<feature type="region of interest" description="Disordered" evidence="2">
    <location>
        <begin position="270"/>
        <end position="294"/>
    </location>
</feature>
<feature type="compositionally biased region" description="Basic and acidic residues" evidence="2">
    <location>
        <begin position="278"/>
        <end position="294"/>
    </location>
</feature>
<dbReference type="Pfam" id="PF00665">
    <property type="entry name" value="rve"/>
    <property type="match status" value="1"/>
</dbReference>
<accession>A0ABM1ZAK3</accession>
<dbReference type="PANTHER" id="PTHR37984:SF11">
    <property type="entry name" value="INTEGRASE CATALYTIC DOMAIN-CONTAINING PROTEIN"/>
    <property type="match status" value="1"/>
</dbReference>
<dbReference type="GeneID" id="134288094"/>
<dbReference type="InterPro" id="IPR036397">
    <property type="entry name" value="RNaseH_sf"/>
</dbReference>
<feature type="compositionally biased region" description="Basic and acidic residues" evidence="2">
    <location>
        <begin position="614"/>
        <end position="632"/>
    </location>
</feature>
<feature type="region of interest" description="Disordered" evidence="2">
    <location>
        <begin position="604"/>
        <end position="635"/>
    </location>
</feature>
<dbReference type="Pfam" id="PF17921">
    <property type="entry name" value="Integrase_H2C2"/>
    <property type="match status" value="1"/>
</dbReference>
<feature type="domain" description="Integrase catalytic" evidence="3">
    <location>
        <begin position="444"/>
        <end position="593"/>
    </location>
</feature>
<dbReference type="PROSITE" id="PS50994">
    <property type="entry name" value="INTEGRASE"/>
    <property type="match status" value="1"/>
</dbReference>
<dbReference type="PANTHER" id="PTHR37984">
    <property type="entry name" value="PROTEIN CBG26694"/>
    <property type="match status" value="1"/>
</dbReference>
<dbReference type="InterPro" id="IPR050951">
    <property type="entry name" value="Retrovirus_Pol_polyprotein"/>
</dbReference>
<dbReference type="Gene3D" id="3.30.420.10">
    <property type="entry name" value="Ribonuclease H-like superfamily/Ribonuclease H"/>
    <property type="match status" value="1"/>
</dbReference>
<dbReference type="InterPro" id="IPR001584">
    <property type="entry name" value="Integrase_cat-core"/>
</dbReference>
<dbReference type="InterPro" id="IPR041588">
    <property type="entry name" value="Integrase_H2C2"/>
</dbReference>
<dbReference type="Proteomes" id="UP000069940">
    <property type="component" value="Unassembled WGS sequence"/>
</dbReference>
<evidence type="ECO:0000259" key="3">
    <source>
        <dbReference type="PROSITE" id="PS50994"/>
    </source>
</evidence>
<reference evidence="4" key="2">
    <citation type="submission" date="2025-05" db="UniProtKB">
        <authorList>
            <consortium name="EnsemblMetazoa"/>
        </authorList>
    </citation>
    <scope>IDENTIFICATION</scope>
    <source>
        <strain evidence="4">Foshan</strain>
    </source>
</reference>
<evidence type="ECO:0000313" key="4">
    <source>
        <dbReference type="EnsemblMetazoa" id="AALFPA23_016628.P24274"/>
    </source>
</evidence>
<evidence type="ECO:0000256" key="2">
    <source>
        <dbReference type="SAM" id="MobiDB-lite"/>
    </source>
</evidence>
<keyword evidence="5" id="KW-1185">Reference proteome</keyword>
<sequence length="748" mass="86245">MEDQLFKIPPFDCENVPLSELRQTWFDYKKQFEYVAEALSKKKRRKLKSIFLAVGGRQLQRVYENLTTHDDEAPEGEDEFSTVIRRLDKYFAPKRQDTFERYSFWTLAPSAGETLDKFLQRAKTAANKCQFGSTERESRDAAVVDKVVMLAPPDLRRKILERSNINLDDLTKLVNSHLSIQQQVRELNQHAQGLGNMQANRSGALVNKIEEKASNDQTGRWTHGRMTTECGRCGNRPHKPEDVCPAKNEQCRICNYFGHFAKKCRTDPKKYKMQPSIPEKRKLEEPGGRQHTDRIKVPRTGDIEVQKLGVRKDVREKSFVYAISDNHDEMIWCKVREALSKSDWSDEIIKTEAKAYVPFQKDLSLLEGCVIRGCRLVIPKQLRPRMLQLAHEGHPGETVMISRLRDRVWSLAIDDDARRTVRSCEGCRLVSKPSAPEPMQRRLMPDEPWVHVAMDFLGPLPSNEYLLVIVDYYSRYKEICTMKKITIKRLEPIFVRQGYPRSITLDNGRQFISKDFEDYCSTRNIVLNHTAPYWPQVNGEVERQNSSLLKRLKISHSLNRDWKTDLLQYMMMYNTTPHSVTGKAPTSLLQNRVIRSKMPSIKDLESAPPVSSGVHDRDTVSKYKGKESEDARRHARLSDIQVGDKVLLQNLVSAGKLTPTYDKAEYEVLERVGNRVRIAEPVSGRVIERNVAHVKKIPAFDLSPGIEELPAIEDEPPALEFGYVPRPCRRVTRPLWQQDYIIHSTEDA</sequence>